<organism evidence="3 4">
    <name type="scientific">Halorubrum laminariae</name>
    <dbReference type="NCBI Taxonomy" id="1433523"/>
    <lineage>
        <taxon>Archaea</taxon>
        <taxon>Methanobacteriati</taxon>
        <taxon>Methanobacteriota</taxon>
        <taxon>Stenosarchaea group</taxon>
        <taxon>Halobacteria</taxon>
        <taxon>Halobacteriales</taxon>
        <taxon>Haloferacaceae</taxon>
        <taxon>Halorubrum</taxon>
    </lineage>
</organism>
<dbReference type="Pfam" id="PF02517">
    <property type="entry name" value="Rce1-like"/>
    <property type="match status" value="1"/>
</dbReference>
<keyword evidence="4" id="KW-1185">Reference proteome</keyword>
<keyword evidence="3" id="KW-0378">Hydrolase</keyword>
<accession>A0ABD6BVM5</accession>
<dbReference type="GO" id="GO:0080120">
    <property type="term" value="P:CAAX-box protein maturation"/>
    <property type="evidence" value="ECO:0007669"/>
    <property type="project" value="UniProtKB-ARBA"/>
</dbReference>
<evidence type="ECO:0000259" key="2">
    <source>
        <dbReference type="Pfam" id="PF02517"/>
    </source>
</evidence>
<proteinExistence type="predicted"/>
<dbReference type="InterPro" id="IPR003675">
    <property type="entry name" value="Rce1/LyrA-like_dom"/>
</dbReference>
<dbReference type="EC" id="3.4.-.-" evidence="3"/>
<feature type="transmembrane region" description="Helical" evidence="1">
    <location>
        <begin position="23"/>
        <end position="43"/>
    </location>
</feature>
<dbReference type="RefSeq" id="WP_303652310.1">
    <property type="nucleotide sequence ID" value="NZ_JANHDL010000006.1"/>
</dbReference>
<name>A0ABD6BVM5_9EURY</name>
<feature type="transmembrane region" description="Helical" evidence="1">
    <location>
        <begin position="106"/>
        <end position="123"/>
    </location>
</feature>
<evidence type="ECO:0000256" key="1">
    <source>
        <dbReference type="SAM" id="Phobius"/>
    </source>
</evidence>
<dbReference type="InterPro" id="IPR052710">
    <property type="entry name" value="CAAX_protease"/>
</dbReference>
<dbReference type="PANTHER" id="PTHR36435">
    <property type="entry name" value="SLR1288 PROTEIN"/>
    <property type="match status" value="1"/>
</dbReference>
<keyword evidence="1" id="KW-0472">Membrane</keyword>
<dbReference type="AlphaFoldDB" id="A0ABD6BVM5"/>
<keyword evidence="1" id="KW-0812">Transmembrane</keyword>
<evidence type="ECO:0000313" key="3">
    <source>
        <dbReference type="EMBL" id="MFD1569178.1"/>
    </source>
</evidence>
<dbReference type="EMBL" id="JBHUDB010000001">
    <property type="protein sequence ID" value="MFD1569178.1"/>
    <property type="molecule type" value="Genomic_DNA"/>
</dbReference>
<reference evidence="3 4" key="1">
    <citation type="journal article" date="2019" name="Int. J. Syst. Evol. Microbiol.">
        <title>The Global Catalogue of Microorganisms (GCM) 10K type strain sequencing project: providing services to taxonomists for standard genome sequencing and annotation.</title>
        <authorList>
            <consortium name="The Broad Institute Genomics Platform"/>
            <consortium name="The Broad Institute Genome Sequencing Center for Infectious Disease"/>
            <person name="Wu L."/>
            <person name="Ma J."/>
        </authorList>
    </citation>
    <scope>NUCLEOTIDE SEQUENCE [LARGE SCALE GENOMIC DNA]</scope>
    <source>
        <strain evidence="3 4">CGMCC 1.12689</strain>
    </source>
</reference>
<sequence>MTAIGIESAANRVVELGRRDPTAFLLLIPLSFLLVGPGEEVLFRGVVQGTLRTQFSAAKAAVLASAVFAGMHLPSLQGDGKLVYIATVFVLAIVLCTLYEYTGSIVVPAIAHGGYNAVQYAFIYMSSTDSIPSTVASQTPLGGWIEIMILASISGIVLIYRQSECVQRTVSMLSESIDTVSVRSLNE</sequence>
<dbReference type="GO" id="GO:0004175">
    <property type="term" value="F:endopeptidase activity"/>
    <property type="evidence" value="ECO:0007669"/>
    <property type="project" value="UniProtKB-ARBA"/>
</dbReference>
<dbReference type="PANTHER" id="PTHR36435:SF1">
    <property type="entry name" value="CAAX AMINO TERMINAL PROTEASE FAMILY PROTEIN"/>
    <property type="match status" value="1"/>
</dbReference>
<protein>
    <submittedName>
        <fullName evidence="3">CPBP family intramembrane glutamic endopeptidase</fullName>
        <ecNumber evidence="3">3.4.-.-</ecNumber>
    </submittedName>
</protein>
<feature type="domain" description="CAAX prenyl protease 2/Lysostaphin resistance protein A-like" evidence="2">
    <location>
        <begin position="23"/>
        <end position="118"/>
    </location>
</feature>
<feature type="transmembrane region" description="Helical" evidence="1">
    <location>
        <begin position="143"/>
        <end position="160"/>
    </location>
</feature>
<evidence type="ECO:0000313" key="4">
    <source>
        <dbReference type="Proteomes" id="UP001597185"/>
    </source>
</evidence>
<comment type="caution">
    <text evidence="3">The sequence shown here is derived from an EMBL/GenBank/DDBJ whole genome shotgun (WGS) entry which is preliminary data.</text>
</comment>
<keyword evidence="1" id="KW-1133">Transmembrane helix</keyword>
<dbReference type="Proteomes" id="UP001597185">
    <property type="component" value="Unassembled WGS sequence"/>
</dbReference>
<gene>
    <name evidence="3" type="ORF">ACFR9T_00975</name>
</gene>
<feature type="transmembrane region" description="Helical" evidence="1">
    <location>
        <begin position="82"/>
        <end position="99"/>
    </location>
</feature>